<dbReference type="GO" id="GO:0004823">
    <property type="term" value="F:leucine-tRNA ligase activity"/>
    <property type="evidence" value="ECO:0007669"/>
    <property type="project" value="UniProtKB-EC"/>
</dbReference>
<evidence type="ECO:0000256" key="1">
    <source>
        <dbReference type="ARBA" id="ARBA00005594"/>
    </source>
</evidence>
<feature type="domain" description="Methionyl/Valyl/Leucyl/Isoleucyl-tRNA synthetase anticodon-binding" evidence="9">
    <location>
        <begin position="17"/>
        <end position="87"/>
    </location>
</feature>
<keyword evidence="4" id="KW-0547">Nucleotide-binding</keyword>
<evidence type="ECO:0000256" key="3">
    <source>
        <dbReference type="ARBA" id="ARBA00022598"/>
    </source>
</evidence>
<name>A0A2N0QMA2_9GLOM</name>
<evidence type="ECO:0000256" key="7">
    <source>
        <dbReference type="ARBA" id="ARBA00023146"/>
    </source>
</evidence>
<dbReference type="PANTHER" id="PTHR43740:SF2">
    <property type="entry name" value="LEUCINE--TRNA LIGASE, MITOCHONDRIAL"/>
    <property type="match status" value="1"/>
</dbReference>
<keyword evidence="7 10" id="KW-0030">Aminoacyl-tRNA synthetase</keyword>
<dbReference type="SUPFAM" id="SSF47323">
    <property type="entry name" value="Anticodon-binding domain of a subclass of class I aminoacyl-tRNA synthetases"/>
    <property type="match status" value="1"/>
</dbReference>
<dbReference type="VEuPathDB" id="FungiDB:RhiirA1_405108"/>
<keyword evidence="3" id="KW-0436">Ligase</keyword>
<dbReference type="AlphaFoldDB" id="A0A2N0QMA2"/>
<keyword evidence="6" id="KW-0648">Protein biosynthesis</keyword>
<reference evidence="10 11" key="2">
    <citation type="submission" date="2017-10" db="EMBL/GenBank/DDBJ databases">
        <title>Genome analyses suggest a sexual origin of heterokaryosis in a supposedly ancient asexual fungus.</title>
        <authorList>
            <person name="Corradi N."/>
            <person name="Sedzielewska K."/>
            <person name="Noel J."/>
            <person name="Charron P."/>
            <person name="Farinelli L."/>
            <person name="Marton T."/>
            <person name="Kruger M."/>
            <person name="Pelin A."/>
            <person name="Brachmann A."/>
            <person name="Corradi N."/>
        </authorList>
    </citation>
    <scope>NUCLEOTIDE SEQUENCE [LARGE SCALE GENOMIC DNA]</scope>
    <source>
        <strain evidence="10 11">A1</strain>
    </source>
</reference>
<dbReference type="GO" id="GO:0005829">
    <property type="term" value="C:cytosol"/>
    <property type="evidence" value="ECO:0007669"/>
    <property type="project" value="TreeGrafter"/>
</dbReference>
<proteinExistence type="inferred from homology"/>
<sequence length="125" mass="14083">MMVFINDCYKAEVIPTEYAEGFVKLLAPIAPHLGEELWELLGHTNSITYEQWPSFDESKLVDDEIEVVVQVNGKVRSKVKIAKEASKEQLEKVALEDEKVKEFTDGKQIVKVIAVPGKLVNIVVK</sequence>
<evidence type="ECO:0000256" key="2">
    <source>
        <dbReference type="ARBA" id="ARBA00013164"/>
    </source>
</evidence>
<protein>
    <recommendedName>
        <fullName evidence="2">leucine--tRNA ligase</fullName>
        <ecNumber evidence="2">6.1.1.4</ecNumber>
    </recommendedName>
</protein>
<gene>
    <name evidence="10" type="ORF">RhiirA1_405108</name>
</gene>
<evidence type="ECO:0000256" key="6">
    <source>
        <dbReference type="ARBA" id="ARBA00022917"/>
    </source>
</evidence>
<comment type="catalytic activity">
    <reaction evidence="8">
        <text>tRNA(Leu) + L-leucine + ATP = L-leucyl-tRNA(Leu) + AMP + diphosphate</text>
        <dbReference type="Rhea" id="RHEA:11688"/>
        <dbReference type="Rhea" id="RHEA-COMP:9613"/>
        <dbReference type="Rhea" id="RHEA-COMP:9622"/>
        <dbReference type="ChEBI" id="CHEBI:30616"/>
        <dbReference type="ChEBI" id="CHEBI:33019"/>
        <dbReference type="ChEBI" id="CHEBI:57427"/>
        <dbReference type="ChEBI" id="CHEBI:78442"/>
        <dbReference type="ChEBI" id="CHEBI:78494"/>
        <dbReference type="ChEBI" id="CHEBI:456215"/>
        <dbReference type="EC" id="6.1.1.4"/>
    </reaction>
</comment>
<dbReference type="Pfam" id="PF08264">
    <property type="entry name" value="Anticodon_1"/>
    <property type="match status" value="1"/>
</dbReference>
<accession>A0A2N0QMA2</accession>
<dbReference type="GO" id="GO:0005524">
    <property type="term" value="F:ATP binding"/>
    <property type="evidence" value="ECO:0007669"/>
    <property type="project" value="UniProtKB-KW"/>
</dbReference>
<reference evidence="10 11" key="1">
    <citation type="submission" date="2017-10" db="EMBL/GenBank/DDBJ databases">
        <title>Extensive intraspecific genome diversity in a model arbuscular mycorrhizal fungus.</title>
        <authorList>
            <person name="Chen E.C.H."/>
            <person name="Morin E."/>
            <person name="Baudet D."/>
            <person name="Noel J."/>
            <person name="Ndikumana S."/>
            <person name="Charron P."/>
            <person name="St-Onge C."/>
            <person name="Giorgi J."/>
            <person name="Grigoriev I.V."/>
            <person name="Roux C."/>
            <person name="Martin F.M."/>
            <person name="Corradi N."/>
        </authorList>
    </citation>
    <scope>NUCLEOTIDE SEQUENCE [LARGE SCALE GENOMIC DNA]</scope>
    <source>
        <strain evidence="10 11">A1</strain>
    </source>
</reference>
<dbReference type="InterPro" id="IPR002302">
    <property type="entry name" value="Leu-tRNA-ligase"/>
</dbReference>
<dbReference type="EC" id="6.1.1.4" evidence="2"/>
<evidence type="ECO:0000259" key="9">
    <source>
        <dbReference type="Pfam" id="PF08264"/>
    </source>
</evidence>
<evidence type="ECO:0000313" key="11">
    <source>
        <dbReference type="Proteomes" id="UP000232688"/>
    </source>
</evidence>
<evidence type="ECO:0000256" key="5">
    <source>
        <dbReference type="ARBA" id="ARBA00022840"/>
    </source>
</evidence>
<evidence type="ECO:0000256" key="4">
    <source>
        <dbReference type="ARBA" id="ARBA00022741"/>
    </source>
</evidence>
<organism evidence="10 11">
    <name type="scientific">Rhizophagus irregularis</name>
    <dbReference type="NCBI Taxonomy" id="588596"/>
    <lineage>
        <taxon>Eukaryota</taxon>
        <taxon>Fungi</taxon>
        <taxon>Fungi incertae sedis</taxon>
        <taxon>Mucoromycota</taxon>
        <taxon>Glomeromycotina</taxon>
        <taxon>Glomeromycetes</taxon>
        <taxon>Glomerales</taxon>
        <taxon>Glomeraceae</taxon>
        <taxon>Rhizophagus</taxon>
    </lineage>
</organism>
<dbReference type="InterPro" id="IPR013155">
    <property type="entry name" value="M/V/L/I-tRNA-synth_anticd-bd"/>
</dbReference>
<comment type="caution">
    <text evidence="10">The sequence shown here is derived from an EMBL/GenBank/DDBJ whole genome shotgun (WGS) entry which is preliminary data.</text>
</comment>
<dbReference type="PANTHER" id="PTHR43740">
    <property type="entry name" value="LEUCYL-TRNA SYNTHETASE"/>
    <property type="match status" value="1"/>
</dbReference>
<dbReference type="InterPro" id="IPR009080">
    <property type="entry name" value="tRNAsynth_Ia_anticodon-bd"/>
</dbReference>
<dbReference type="GO" id="GO:0006429">
    <property type="term" value="P:leucyl-tRNA aminoacylation"/>
    <property type="evidence" value="ECO:0007669"/>
    <property type="project" value="InterPro"/>
</dbReference>
<dbReference type="Proteomes" id="UP000232688">
    <property type="component" value="Unassembled WGS sequence"/>
</dbReference>
<comment type="similarity">
    <text evidence="1">Belongs to the class-I aminoacyl-tRNA synthetase family.</text>
</comment>
<dbReference type="EMBL" id="LLXH01006246">
    <property type="protein sequence ID" value="PKC52184.1"/>
    <property type="molecule type" value="Genomic_DNA"/>
</dbReference>
<keyword evidence="5" id="KW-0067">ATP-binding</keyword>
<evidence type="ECO:0000256" key="8">
    <source>
        <dbReference type="ARBA" id="ARBA00047469"/>
    </source>
</evidence>
<evidence type="ECO:0000313" key="10">
    <source>
        <dbReference type="EMBL" id="PKC52184.1"/>
    </source>
</evidence>
<dbReference type="Gene3D" id="1.10.730.10">
    <property type="entry name" value="Isoleucyl-tRNA Synthetase, Domain 1"/>
    <property type="match status" value="1"/>
</dbReference>